<reference evidence="4" key="1">
    <citation type="journal article" date="2015" name="Nat. Plants">
        <title>Genome expansion of Arabis alpina linked with retrotransposition and reduced symmetric DNA methylation.</title>
        <authorList>
            <person name="Willing E.M."/>
            <person name="Rawat V."/>
            <person name="Mandakova T."/>
            <person name="Maumus F."/>
            <person name="James G.V."/>
            <person name="Nordstroem K.J."/>
            <person name="Becker C."/>
            <person name="Warthmann N."/>
            <person name="Chica C."/>
            <person name="Szarzynska B."/>
            <person name="Zytnicki M."/>
            <person name="Albani M.C."/>
            <person name="Kiefer C."/>
            <person name="Bergonzi S."/>
            <person name="Castaings L."/>
            <person name="Mateos J.L."/>
            <person name="Berns M.C."/>
            <person name="Bujdoso N."/>
            <person name="Piofczyk T."/>
            <person name="de Lorenzo L."/>
            <person name="Barrero-Sicilia C."/>
            <person name="Mateos I."/>
            <person name="Piednoel M."/>
            <person name="Hagmann J."/>
            <person name="Chen-Min-Tao R."/>
            <person name="Iglesias-Fernandez R."/>
            <person name="Schuster S.C."/>
            <person name="Alonso-Blanco C."/>
            <person name="Roudier F."/>
            <person name="Carbonero P."/>
            <person name="Paz-Ares J."/>
            <person name="Davis S.J."/>
            <person name="Pecinka A."/>
            <person name="Quesneville H."/>
            <person name="Colot V."/>
            <person name="Lysak M.A."/>
            <person name="Weigel D."/>
            <person name="Coupland G."/>
            <person name="Schneeberger K."/>
        </authorList>
    </citation>
    <scope>NUCLEOTIDE SEQUENCE [LARGE SCALE GENOMIC DNA]</scope>
    <source>
        <strain evidence="4">cv. Pajares</strain>
    </source>
</reference>
<dbReference type="PANTHER" id="PTHR14379">
    <property type="entry name" value="LIMKAIN B LKAP"/>
    <property type="match status" value="1"/>
</dbReference>
<dbReference type="CDD" id="cd10910">
    <property type="entry name" value="PIN_limkain_b1_N_like"/>
    <property type="match status" value="1"/>
</dbReference>
<feature type="region of interest" description="Disordered" evidence="2">
    <location>
        <begin position="158"/>
        <end position="177"/>
    </location>
</feature>
<dbReference type="InterPro" id="IPR024768">
    <property type="entry name" value="Marf1"/>
</dbReference>
<sequence>MALKEFGYNGNVSIKAYGETDDIKDQFIKAGINPIHVTGDTIQRVKSIIVDMYAWVLNPHASVVMFILGDISRDVGFVNELAELSVRNFRILLCQPPSATGLLFIPTNKVWRWDSLALGGPSISETEHIKLVEVNNPRSYYVNQPEAWKHGLDSDDEIEEGMESEEENLESPSSPLASRSEYMSEIKRLKDVIQERDAKILEMEKKQEELKSVLKSIREVLQGAGKLQNQM</sequence>
<proteinExistence type="predicted"/>
<dbReference type="Gramene" id="KFK28666">
    <property type="protein sequence ID" value="KFK28666"/>
    <property type="gene ID" value="AALP_AA7G030400"/>
</dbReference>
<organism evidence="3 4">
    <name type="scientific">Arabis alpina</name>
    <name type="common">Alpine rock-cress</name>
    <dbReference type="NCBI Taxonomy" id="50452"/>
    <lineage>
        <taxon>Eukaryota</taxon>
        <taxon>Viridiplantae</taxon>
        <taxon>Streptophyta</taxon>
        <taxon>Embryophyta</taxon>
        <taxon>Tracheophyta</taxon>
        <taxon>Spermatophyta</taxon>
        <taxon>Magnoliopsida</taxon>
        <taxon>eudicotyledons</taxon>
        <taxon>Gunneridae</taxon>
        <taxon>Pentapetalae</taxon>
        <taxon>rosids</taxon>
        <taxon>malvids</taxon>
        <taxon>Brassicales</taxon>
        <taxon>Brassicaceae</taxon>
        <taxon>Arabideae</taxon>
        <taxon>Arabis</taxon>
    </lineage>
</organism>
<evidence type="ECO:0000313" key="3">
    <source>
        <dbReference type="EMBL" id="KFK28666.1"/>
    </source>
</evidence>
<name>A0A087GFL4_ARAAL</name>
<feature type="coiled-coil region" evidence="1">
    <location>
        <begin position="186"/>
        <end position="220"/>
    </location>
</feature>
<dbReference type="Proteomes" id="UP000029120">
    <property type="component" value="Chromosome 7"/>
</dbReference>
<gene>
    <name evidence="3" type="ordered locus">AALP_Aa7g030400</name>
</gene>
<feature type="compositionally biased region" description="Acidic residues" evidence="2">
    <location>
        <begin position="158"/>
        <end position="169"/>
    </location>
</feature>
<dbReference type="OrthoDB" id="10532983at2759"/>
<accession>A0A087GFL4</accession>
<keyword evidence="1" id="KW-0175">Coiled coil</keyword>
<dbReference type="PANTHER" id="PTHR14379:SF3">
    <property type="entry name" value="MEIOSIS REGULATOR AND MRNA STABILITY FACTOR 1"/>
    <property type="match status" value="1"/>
</dbReference>
<dbReference type="GO" id="GO:0010468">
    <property type="term" value="P:regulation of gene expression"/>
    <property type="evidence" value="ECO:0007669"/>
    <property type="project" value="InterPro"/>
</dbReference>
<evidence type="ECO:0000313" key="4">
    <source>
        <dbReference type="Proteomes" id="UP000029120"/>
    </source>
</evidence>
<evidence type="ECO:0000256" key="1">
    <source>
        <dbReference type="SAM" id="Coils"/>
    </source>
</evidence>
<evidence type="ECO:0008006" key="5">
    <source>
        <dbReference type="Google" id="ProtNLM"/>
    </source>
</evidence>
<dbReference type="GO" id="GO:0005777">
    <property type="term" value="C:peroxisome"/>
    <property type="evidence" value="ECO:0007669"/>
    <property type="project" value="InterPro"/>
</dbReference>
<dbReference type="EMBL" id="CM002875">
    <property type="protein sequence ID" value="KFK28666.1"/>
    <property type="molecule type" value="Genomic_DNA"/>
</dbReference>
<evidence type="ECO:0000256" key="2">
    <source>
        <dbReference type="SAM" id="MobiDB-lite"/>
    </source>
</evidence>
<dbReference type="AlphaFoldDB" id="A0A087GFL4"/>
<protein>
    <recommendedName>
        <fullName evidence="5">NYN domain-containing protein</fullName>
    </recommendedName>
</protein>
<keyword evidence="4" id="KW-1185">Reference proteome</keyword>